<name>A0A2R5F0U3_9BACL</name>
<dbReference type="EMBL" id="BDQX01000370">
    <property type="protein sequence ID" value="GBG10998.1"/>
    <property type="molecule type" value="Genomic_DNA"/>
</dbReference>
<dbReference type="Proteomes" id="UP000245202">
    <property type="component" value="Unassembled WGS sequence"/>
</dbReference>
<proteinExistence type="predicted"/>
<organism evidence="1 2">
    <name type="scientific">Paenibacillus agaridevorans</name>
    <dbReference type="NCBI Taxonomy" id="171404"/>
    <lineage>
        <taxon>Bacteria</taxon>
        <taxon>Bacillati</taxon>
        <taxon>Bacillota</taxon>
        <taxon>Bacilli</taxon>
        <taxon>Bacillales</taxon>
        <taxon>Paenibacillaceae</taxon>
        <taxon>Paenibacillus</taxon>
    </lineage>
</organism>
<sequence>MKFSYKLSGIGWADVHLQIEDSEIYINTSYLSEPLIDLVRSIEYLLPECTPMDEVKDVVQFEWNSEPAIHRWRFEKTKNGKVQIEIVVYVDGLTSTPGKLEFKEECEIDLFIKEVIFSLEGILKQHGIVGYRKQWYAGDFPISSYLQLRNYLLHKSNFTINIKNQDEWNECIESNLSNELEIIKTIL</sequence>
<comment type="caution">
    <text evidence="1">The sequence shown here is derived from an EMBL/GenBank/DDBJ whole genome shotgun (WGS) entry which is preliminary data.</text>
</comment>
<reference evidence="1 2" key="1">
    <citation type="submission" date="2017-08" db="EMBL/GenBank/DDBJ databases">
        <title>Substantial Increase in Enzyme Production by Combined Drug-Resistance Mutations in Paenibacillus agaridevorans.</title>
        <authorList>
            <person name="Tanaka Y."/>
            <person name="Funane K."/>
            <person name="Hosaka T."/>
            <person name="Shiwa Y."/>
            <person name="Fujita N."/>
            <person name="Miyazaki T."/>
            <person name="Yoshikawa H."/>
            <person name="Murakami K."/>
            <person name="Kasahara K."/>
            <person name="Inaoka T."/>
            <person name="Hiraga Y."/>
            <person name="Ochi K."/>
        </authorList>
    </citation>
    <scope>NUCLEOTIDE SEQUENCE [LARGE SCALE GENOMIC DNA]</scope>
    <source>
        <strain evidence="1 2">T-3040</strain>
    </source>
</reference>
<keyword evidence="2" id="KW-1185">Reference proteome</keyword>
<accession>A0A2R5F0U3</accession>
<evidence type="ECO:0000313" key="2">
    <source>
        <dbReference type="Proteomes" id="UP000245202"/>
    </source>
</evidence>
<gene>
    <name evidence="1" type="ORF">PAT3040_05775</name>
</gene>
<protein>
    <submittedName>
        <fullName evidence="1">Uncharacterized protein</fullName>
    </submittedName>
</protein>
<evidence type="ECO:0000313" key="1">
    <source>
        <dbReference type="EMBL" id="GBG10998.1"/>
    </source>
</evidence>
<dbReference type="AlphaFoldDB" id="A0A2R5F0U3"/>
<dbReference type="RefSeq" id="WP_108995383.1">
    <property type="nucleotide sequence ID" value="NZ_BDQX01000370.1"/>
</dbReference>